<sequence>MRITLVKKRLSDGNLCSKCRDVHARLQDNDQLKFIDRVLIAEEGDTSSEGTQLARQLGVDKAPFFVVEGRDGRHDVYTVYFKFAREVLAPLQQGAQPGANRASSTA</sequence>
<evidence type="ECO:0000313" key="1">
    <source>
        <dbReference type="EMBL" id="GMG88194.1"/>
    </source>
</evidence>
<evidence type="ECO:0000313" key="2">
    <source>
        <dbReference type="Proteomes" id="UP001224392"/>
    </source>
</evidence>
<organism evidence="1 2">
    <name type="scientific">Biformimicrobium ophioploci</name>
    <dbReference type="NCBI Taxonomy" id="3036711"/>
    <lineage>
        <taxon>Bacteria</taxon>
        <taxon>Pseudomonadati</taxon>
        <taxon>Pseudomonadota</taxon>
        <taxon>Gammaproteobacteria</taxon>
        <taxon>Cellvibrionales</taxon>
        <taxon>Microbulbiferaceae</taxon>
        <taxon>Biformimicrobium</taxon>
    </lineage>
</organism>
<dbReference type="EMBL" id="BSYJ01000005">
    <property type="protein sequence ID" value="GMG88194.1"/>
    <property type="molecule type" value="Genomic_DNA"/>
</dbReference>
<name>A0ABQ6M1G3_9GAMM</name>
<gene>
    <name evidence="1" type="ORF">MNKW57_25150</name>
</gene>
<protein>
    <submittedName>
        <fullName evidence="1">Uncharacterized protein</fullName>
    </submittedName>
</protein>
<proteinExistence type="predicted"/>
<accession>A0ABQ6M1G3</accession>
<keyword evidence="2" id="KW-1185">Reference proteome</keyword>
<dbReference type="Proteomes" id="UP001224392">
    <property type="component" value="Unassembled WGS sequence"/>
</dbReference>
<dbReference type="RefSeq" id="WP_285764805.1">
    <property type="nucleotide sequence ID" value="NZ_BSYJ01000005.1"/>
</dbReference>
<comment type="caution">
    <text evidence="1">The sequence shown here is derived from an EMBL/GenBank/DDBJ whole genome shotgun (WGS) entry which is preliminary data.</text>
</comment>
<reference evidence="1 2" key="1">
    <citation type="submission" date="2023-04" db="EMBL/GenBank/DDBJ databases">
        <title>Marinobulbifer ophiurae gen. nov., sp. Nov., isolate from tissue of brittle star Ophioplocus japonicus.</title>
        <authorList>
            <person name="Kawano K."/>
            <person name="Sawayama S."/>
            <person name="Nakagawa S."/>
        </authorList>
    </citation>
    <scope>NUCLEOTIDE SEQUENCE [LARGE SCALE GENOMIC DNA]</scope>
    <source>
        <strain evidence="1 2">NKW57</strain>
    </source>
</reference>